<accession>A0ACC0BN89</accession>
<dbReference type="Proteomes" id="UP001060085">
    <property type="component" value="Linkage Group LG03"/>
</dbReference>
<reference evidence="2" key="1">
    <citation type="journal article" date="2023" name="Nat. Plants">
        <title>Single-cell RNA sequencing provides a high-resolution roadmap for understanding the multicellular compartmentation of specialized metabolism.</title>
        <authorList>
            <person name="Sun S."/>
            <person name="Shen X."/>
            <person name="Li Y."/>
            <person name="Li Y."/>
            <person name="Wang S."/>
            <person name="Li R."/>
            <person name="Zhang H."/>
            <person name="Shen G."/>
            <person name="Guo B."/>
            <person name="Wei J."/>
            <person name="Xu J."/>
            <person name="St-Pierre B."/>
            <person name="Chen S."/>
            <person name="Sun C."/>
        </authorList>
    </citation>
    <scope>NUCLEOTIDE SEQUENCE [LARGE SCALE GENOMIC DNA]</scope>
</reference>
<evidence type="ECO:0000313" key="2">
    <source>
        <dbReference type="Proteomes" id="UP001060085"/>
    </source>
</evidence>
<evidence type="ECO:0000313" key="1">
    <source>
        <dbReference type="EMBL" id="KAI5674053.1"/>
    </source>
</evidence>
<keyword evidence="2" id="KW-1185">Reference proteome</keyword>
<sequence>MGVEISAMEDKKYYQMGDETSFSDEEDIGGEAMETEVQSFYEACVREMSKGNDQVATDDWGQVTQSEKKTDFKPPNETSTDGEEDSDFYNDEEQKRRKFPRFHEEKEGEDPRFKGLKQVHKIEAKDVQGIAAFGPASGHNQTGSVPCFMWEKGGDPCSKGG</sequence>
<organism evidence="1 2">
    <name type="scientific">Catharanthus roseus</name>
    <name type="common">Madagascar periwinkle</name>
    <name type="synonym">Vinca rosea</name>
    <dbReference type="NCBI Taxonomy" id="4058"/>
    <lineage>
        <taxon>Eukaryota</taxon>
        <taxon>Viridiplantae</taxon>
        <taxon>Streptophyta</taxon>
        <taxon>Embryophyta</taxon>
        <taxon>Tracheophyta</taxon>
        <taxon>Spermatophyta</taxon>
        <taxon>Magnoliopsida</taxon>
        <taxon>eudicotyledons</taxon>
        <taxon>Gunneridae</taxon>
        <taxon>Pentapetalae</taxon>
        <taxon>asterids</taxon>
        <taxon>lamiids</taxon>
        <taxon>Gentianales</taxon>
        <taxon>Apocynaceae</taxon>
        <taxon>Rauvolfioideae</taxon>
        <taxon>Vinceae</taxon>
        <taxon>Catharanthinae</taxon>
        <taxon>Catharanthus</taxon>
    </lineage>
</organism>
<dbReference type="EMBL" id="CM044703">
    <property type="protein sequence ID" value="KAI5674053.1"/>
    <property type="molecule type" value="Genomic_DNA"/>
</dbReference>
<comment type="caution">
    <text evidence="1">The sequence shown here is derived from an EMBL/GenBank/DDBJ whole genome shotgun (WGS) entry which is preliminary data.</text>
</comment>
<proteinExistence type="predicted"/>
<name>A0ACC0BN89_CATRO</name>
<gene>
    <name evidence="1" type="ORF">M9H77_14417</name>
</gene>
<protein>
    <submittedName>
        <fullName evidence="1">Uncharacterized protein</fullName>
    </submittedName>
</protein>